<dbReference type="EC" id="2.7.7.49" evidence="1"/>
<dbReference type="InterPro" id="IPR043128">
    <property type="entry name" value="Rev_trsase/Diguanyl_cyclase"/>
</dbReference>
<name>A0ABM1YAI1_AEDAL</name>
<dbReference type="PROSITE" id="PS50994">
    <property type="entry name" value="INTEGRASE"/>
    <property type="match status" value="1"/>
</dbReference>
<dbReference type="Gene3D" id="3.30.70.270">
    <property type="match status" value="2"/>
</dbReference>
<keyword evidence="7" id="KW-0695">RNA-directed DNA polymerase</keyword>
<dbReference type="EnsemblMetazoa" id="AALFPA23_007343.R9733">
    <property type="protein sequence ID" value="AALFPA23_007343.P9733"/>
    <property type="gene ID" value="AALFPA23_007343"/>
</dbReference>
<evidence type="ECO:0000256" key="4">
    <source>
        <dbReference type="ARBA" id="ARBA00022722"/>
    </source>
</evidence>
<evidence type="ECO:0000256" key="1">
    <source>
        <dbReference type="ARBA" id="ARBA00012493"/>
    </source>
</evidence>
<feature type="domain" description="Reverse transcriptase" evidence="8">
    <location>
        <begin position="1"/>
        <end position="79"/>
    </location>
</feature>
<feature type="domain" description="Integrase catalytic" evidence="9">
    <location>
        <begin position="442"/>
        <end position="596"/>
    </location>
</feature>
<proteinExistence type="predicted"/>
<dbReference type="Proteomes" id="UP000069940">
    <property type="component" value="Unassembled WGS sequence"/>
</dbReference>
<dbReference type="InterPro" id="IPR036397">
    <property type="entry name" value="RNaseH_sf"/>
</dbReference>
<evidence type="ECO:0000256" key="5">
    <source>
        <dbReference type="ARBA" id="ARBA00022759"/>
    </source>
</evidence>
<evidence type="ECO:0000259" key="9">
    <source>
        <dbReference type="PROSITE" id="PS50994"/>
    </source>
</evidence>
<dbReference type="Gene3D" id="1.10.340.70">
    <property type="match status" value="1"/>
</dbReference>
<dbReference type="InterPro" id="IPR000477">
    <property type="entry name" value="RT_dom"/>
</dbReference>
<evidence type="ECO:0000259" key="8">
    <source>
        <dbReference type="PROSITE" id="PS50878"/>
    </source>
</evidence>
<dbReference type="CDD" id="cd09274">
    <property type="entry name" value="RNase_HI_RT_Ty3"/>
    <property type="match status" value="1"/>
</dbReference>
<keyword evidence="6" id="KW-0378">Hydrolase</keyword>
<sequence length="762" mass="86929">MFGISCTPEIFQKTMESILAGLEGVIVYLDDIVVFGSTQEEHDKRLQALLKRLQEYNVLLNKEKCIFGAVEIEFLGHVLSEKGVSPTESRIEAITKFREPKTVAELRSFLGLITYVGRLIPNLAAKTAPLRMLLRTGVAFSWKEEHRNAFDTIKQAVSDIRILGFFDRQDHTKLIVDASPEGLGAVLLQENEDGQNRIISFASKALTDLERKYFQTEREALAIVWGVEKFSLYLLGTKFTLITDCKALKYLFSPRSRPCPRIERWVLRIQSYNYEIKYEPGATNLADALSRLSINGQKPFDKAAEIYINHLVDNSVPEAVTLTQVAEATKTDETLQSLLKALQTGLWTEDVQVFKCFKAEIHSAKDVLLRGDRLIIPLALRPQTLKCAHDGHPGMSVMKRRLRQKVWWPKIDDSVEKFVKHCESCTLVSAVGPPEPMLRTRMPEKPWYEVAIDFLGPMPSGHSLLVLIDYFSRFTEVVVMKQTSTDLTIQALFETFSRFGVPETLRTDNGPQFISEAFKTFCREFGIEHQKTTPYWPQANGEVERMNNTILKRLRISQVENSTNWKWDLRSFLLMYNSTPHSTTGEAPSALMFGRVLRDKIPSIHNRNRPWIEQAKDRDWERKVSAAELSDRDRNAKHNQLGEGDIVVAKRITKENKLSTNFSGERFRIVGRQGSEAEIQSLDTGKTYRRSVTHLKPVCAPATESIPPTSMDIPSLTLDLDNERKESTFVENQAEELSNIRCSSRASKRPEYLRNYVNMLLD</sequence>
<dbReference type="SUPFAM" id="SSF53098">
    <property type="entry name" value="Ribonuclease H-like"/>
    <property type="match status" value="1"/>
</dbReference>
<evidence type="ECO:0000313" key="10">
    <source>
        <dbReference type="EnsemblMetazoa" id="AALFPA23_007343.P9733"/>
    </source>
</evidence>
<dbReference type="Gene3D" id="3.30.420.10">
    <property type="entry name" value="Ribonuclease H-like superfamily/Ribonuclease H"/>
    <property type="match status" value="1"/>
</dbReference>
<dbReference type="Pfam" id="PF00078">
    <property type="entry name" value="RVT_1"/>
    <property type="match status" value="1"/>
</dbReference>
<dbReference type="Pfam" id="PF00665">
    <property type="entry name" value="rve"/>
    <property type="match status" value="1"/>
</dbReference>
<dbReference type="Pfam" id="PF17917">
    <property type="entry name" value="RT_RNaseH"/>
    <property type="match status" value="1"/>
</dbReference>
<dbReference type="PROSITE" id="PS50878">
    <property type="entry name" value="RT_POL"/>
    <property type="match status" value="1"/>
</dbReference>
<organism evidence="10 11">
    <name type="scientific">Aedes albopictus</name>
    <name type="common">Asian tiger mosquito</name>
    <name type="synonym">Stegomyia albopicta</name>
    <dbReference type="NCBI Taxonomy" id="7160"/>
    <lineage>
        <taxon>Eukaryota</taxon>
        <taxon>Metazoa</taxon>
        <taxon>Ecdysozoa</taxon>
        <taxon>Arthropoda</taxon>
        <taxon>Hexapoda</taxon>
        <taxon>Insecta</taxon>
        <taxon>Pterygota</taxon>
        <taxon>Neoptera</taxon>
        <taxon>Endopterygota</taxon>
        <taxon>Diptera</taxon>
        <taxon>Nematocera</taxon>
        <taxon>Culicoidea</taxon>
        <taxon>Culicidae</taxon>
        <taxon>Culicinae</taxon>
        <taxon>Aedini</taxon>
        <taxon>Aedes</taxon>
        <taxon>Stegomyia</taxon>
    </lineage>
</organism>
<keyword evidence="3" id="KW-0548">Nucleotidyltransferase</keyword>
<evidence type="ECO:0000256" key="7">
    <source>
        <dbReference type="ARBA" id="ARBA00022918"/>
    </source>
</evidence>
<dbReference type="InterPro" id="IPR041588">
    <property type="entry name" value="Integrase_H2C2"/>
</dbReference>
<dbReference type="RefSeq" id="XP_062715165.1">
    <property type="nucleotide sequence ID" value="XM_062859181.1"/>
</dbReference>
<dbReference type="CDD" id="cd01647">
    <property type="entry name" value="RT_LTR"/>
    <property type="match status" value="1"/>
</dbReference>
<reference evidence="10" key="2">
    <citation type="submission" date="2025-05" db="UniProtKB">
        <authorList>
            <consortium name="EnsemblMetazoa"/>
        </authorList>
    </citation>
    <scope>IDENTIFICATION</scope>
    <source>
        <strain evidence="10">Foshan</strain>
    </source>
</reference>
<dbReference type="Pfam" id="PF17921">
    <property type="entry name" value="Integrase_H2C2"/>
    <property type="match status" value="1"/>
</dbReference>
<evidence type="ECO:0000256" key="2">
    <source>
        <dbReference type="ARBA" id="ARBA00022679"/>
    </source>
</evidence>
<keyword evidence="5" id="KW-0255">Endonuclease</keyword>
<dbReference type="EnsemblMetazoa" id="AALFPA23_007343.R9732">
    <property type="protein sequence ID" value="AALFPA23_007343.P9732"/>
    <property type="gene ID" value="AALFPA23_007343"/>
</dbReference>
<dbReference type="SUPFAM" id="SSF56672">
    <property type="entry name" value="DNA/RNA polymerases"/>
    <property type="match status" value="1"/>
</dbReference>
<keyword evidence="11" id="KW-1185">Reference proteome</keyword>
<keyword evidence="2" id="KW-0808">Transferase</keyword>
<accession>A0ABM1YAI1</accession>
<dbReference type="InterPro" id="IPR043502">
    <property type="entry name" value="DNA/RNA_pol_sf"/>
</dbReference>
<dbReference type="InterPro" id="IPR012337">
    <property type="entry name" value="RNaseH-like_sf"/>
</dbReference>
<dbReference type="InterPro" id="IPR041373">
    <property type="entry name" value="RT_RNaseH"/>
</dbReference>
<dbReference type="PANTHER" id="PTHR37984">
    <property type="entry name" value="PROTEIN CBG26694"/>
    <property type="match status" value="1"/>
</dbReference>
<dbReference type="InterPro" id="IPR001584">
    <property type="entry name" value="Integrase_cat-core"/>
</dbReference>
<protein>
    <recommendedName>
        <fullName evidence="1">RNA-directed DNA polymerase</fullName>
        <ecNumber evidence="1">2.7.7.49</ecNumber>
    </recommendedName>
</protein>
<dbReference type="PANTHER" id="PTHR37984:SF11">
    <property type="entry name" value="INTEGRASE CATALYTIC DOMAIN-CONTAINING PROTEIN"/>
    <property type="match status" value="1"/>
</dbReference>
<evidence type="ECO:0000256" key="6">
    <source>
        <dbReference type="ARBA" id="ARBA00022801"/>
    </source>
</evidence>
<dbReference type="RefSeq" id="XP_062715166.1">
    <property type="nucleotide sequence ID" value="XM_062859182.1"/>
</dbReference>
<dbReference type="InterPro" id="IPR050951">
    <property type="entry name" value="Retrovirus_Pol_polyprotein"/>
</dbReference>
<keyword evidence="4" id="KW-0540">Nuclease</keyword>
<evidence type="ECO:0000313" key="11">
    <source>
        <dbReference type="Proteomes" id="UP000069940"/>
    </source>
</evidence>
<reference evidence="11" key="1">
    <citation type="journal article" date="2015" name="Proc. Natl. Acad. Sci. U.S.A.">
        <title>Genome sequence of the Asian Tiger mosquito, Aedes albopictus, reveals insights into its biology, genetics, and evolution.</title>
        <authorList>
            <person name="Chen X.G."/>
            <person name="Jiang X."/>
            <person name="Gu J."/>
            <person name="Xu M."/>
            <person name="Wu Y."/>
            <person name="Deng Y."/>
            <person name="Zhang C."/>
            <person name="Bonizzoni M."/>
            <person name="Dermauw W."/>
            <person name="Vontas J."/>
            <person name="Armbruster P."/>
            <person name="Huang X."/>
            <person name="Yang Y."/>
            <person name="Zhang H."/>
            <person name="He W."/>
            <person name="Peng H."/>
            <person name="Liu Y."/>
            <person name="Wu K."/>
            <person name="Chen J."/>
            <person name="Lirakis M."/>
            <person name="Topalis P."/>
            <person name="Van Leeuwen T."/>
            <person name="Hall A.B."/>
            <person name="Jiang X."/>
            <person name="Thorpe C."/>
            <person name="Mueller R.L."/>
            <person name="Sun C."/>
            <person name="Waterhouse R.M."/>
            <person name="Yan G."/>
            <person name="Tu Z.J."/>
            <person name="Fang X."/>
            <person name="James A.A."/>
        </authorList>
    </citation>
    <scope>NUCLEOTIDE SEQUENCE [LARGE SCALE GENOMIC DNA]</scope>
    <source>
        <strain evidence="11">Foshan</strain>
    </source>
</reference>
<dbReference type="GeneID" id="109398612"/>
<evidence type="ECO:0000256" key="3">
    <source>
        <dbReference type="ARBA" id="ARBA00022695"/>
    </source>
</evidence>